<proteinExistence type="predicted"/>
<accession>X1L6U8</accession>
<reference evidence="2" key="1">
    <citation type="journal article" date="2014" name="Front. Microbiol.">
        <title>High frequency of phylogenetically diverse reductive dehalogenase-homologous genes in deep subseafloor sedimentary metagenomes.</title>
        <authorList>
            <person name="Kawai M."/>
            <person name="Futagami T."/>
            <person name="Toyoda A."/>
            <person name="Takaki Y."/>
            <person name="Nishi S."/>
            <person name="Hori S."/>
            <person name="Arai W."/>
            <person name="Tsubouchi T."/>
            <person name="Morono Y."/>
            <person name="Uchiyama I."/>
            <person name="Ito T."/>
            <person name="Fujiyama A."/>
            <person name="Inagaki F."/>
            <person name="Takami H."/>
        </authorList>
    </citation>
    <scope>NUCLEOTIDE SEQUENCE</scope>
    <source>
        <strain evidence="2">Expedition CK06-06</strain>
    </source>
</reference>
<sequence>FACISVLLLSIFISAILYFILLFIFKTLSVKEINYIKLYVSKKLG</sequence>
<feature type="non-terminal residue" evidence="2">
    <location>
        <position position="1"/>
    </location>
</feature>
<gene>
    <name evidence="2" type="ORF">S03H2_70933</name>
</gene>
<evidence type="ECO:0000313" key="2">
    <source>
        <dbReference type="EMBL" id="GAH98154.1"/>
    </source>
</evidence>
<keyword evidence="1" id="KW-1133">Transmembrane helix</keyword>
<keyword evidence="1" id="KW-0812">Transmembrane</keyword>
<feature type="transmembrane region" description="Helical" evidence="1">
    <location>
        <begin position="6"/>
        <end position="25"/>
    </location>
</feature>
<organism evidence="2">
    <name type="scientific">marine sediment metagenome</name>
    <dbReference type="NCBI Taxonomy" id="412755"/>
    <lineage>
        <taxon>unclassified sequences</taxon>
        <taxon>metagenomes</taxon>
        <taxon>ecological metagenomes</taxon>
    </lineage>
</organism>
<protein>
    <submittedName>
        <fullName evidence="2">Uncharacterized protein</fullName>
    </submittedName>
</protein>
<dbReference type="EMBL" id="BARU01047300">
    <property type="protein sequence ID" value="GAH98154.1"/>
    <property type="molecule type" value="Genomic_DNA"/>
</dbReference>
<evidence type="ECO:0000256" key="1">
    <source>
        <dbReference type="SAM" id="Phobius"/>
    </source>
</evidence>
<keyword evidence="1" id="KW-0472">Membrane</keyword>
<dbReference type="AlphaFoldDB" id="X1L6U8"/>
<comment type="caution">
    <text evidence="2">The sequence shown here is derived from an EMBL/GenBank/DDBJ whole genome shotgun (WGS) entry which is preliminary data.</text>
</comment>
<name>X1L6U8_9ZZZZ</name>